<feature type="chain" id="PRO_5042933303" evidence="1">
    <location>
        <begin position="22"/>
        <end position="118"/>
    </location>
</feature>
<dbReference type="EMBL" id="JBBNAG010000004">
    <property type="protein sequence ID" value="KAK9140192.1"/>
    <property type="molecule type" value="Genomic_DNA"/>
</dbReference>
<evidence type="ECO:0000313" key="2">
    <source>
        <dbReference type="EMBL" id="KAK9140192.1"/>
    </source>
</evidence>
<dbReference type="Proteomes" id="UP001419268">
    <property type="component" value="Unassembled WGS sequence"/>
</dbReference>
<organism evidence="2 3">
    <name type="scientific">Stephania cephalantha</name>
    <dbReference type="NCBI Taxonomy" id="152367"/>
    <lineage>
        <taxon>Eukaryota</taxon>
        <taxon>Viridiplantae</taxon>
        <taxon>Streptophyta</taxon>
        <taxon>Embryophyta</taxon>
        <taxon>Tracheophyta</taxon>
        <taxon>Spermatophyta</taxon>
        <taxon>Magnoliopsida</taxon>
        <taxon>Ranunculales</taxon>
        <taxon>Menispermaceae</taxon>
        <taxon>Menispermoideae</taxon>
        <taxon>Cissampelideae</taxon>
        <taxon>Stephania</taxon>
    </lineage>
</organism>
<proteinExistence type="predicted"/>
<reference evidence="2 3" key="1">
    <citation type="submission" date="2024-01" db="EMBL/GenBank/DDBJ databases">
        <title>Genome assemblies of Stephania.</title>
        <authorList>
            <person name="Yang L."/>
        </authorList>
    </citation>
    <scope>NUCLEOTIDE SEQUENCE [LARGE SCALE GENOMIC DNA]</scope>
    <source>
        <strain evidence="2">JXDWG</strain>
        <tissue evidence="2">Leaf</tissue>
    </source>
</reference>
<sequence length="118" mass="13364">MSNMMMSTINLFGWILMETHSFYFNSLFGRGNRNCGREAQKISKLMEKERENNSIAVASIYICLALLKAYYLLDEPHLSSEAESGLFNGLGFHAPDLGEMGVSQCWIFRRAIKGVFPT</sequence>
<evidence type="ECO:0000256" key="1">
    <source>
        <dbReference type="SAM" id="SignalP"/>
    </source>
</evidence>
<protein>
    <submittedName>
        <fullName evidence="2">Uncharacterized protein</fullName>
    </submittedName>
</protein>
<keyword evidence="3" id="KW-1185">Reference proteome</keyword>
<evidence type="ECO:0000313" key="3">
    <source>
        <dbReference type="Proteomes" id="UP001419268"/>
    </source>
</evidence>
<feature type="signal peptide" evidence="1">
    <location>
        <begin position="1"/>
        <end position="21"/>
    </location>
</feature>
<comment type="caution">
    <text evidence="2">The sequence shown here is derived from an EMBL/GenBank/DDBJ whole genome shotgun (WGS) entry which is preliminary data.</text>
</comment>
<keyword evidence="1" id="KW-0732">Signal</keyword>
<accession>A0AAP0JWG1</accession>
<gene>
    <name evidence="2" type="ORF">Scep_009873</name>
</gene>
<dbReference type="AlphaFoldDB" id="A0AAP0JWG1"/>
<name>A0AAP0JWG1_9MAGN</name>